<organism evidence="1 2">
    <name type="scientific">Malus domestica</name>
    <name type="common">Apple</name>
    <name type="synonym">Pyrus malus</name>
    <dbReference type="NCBI Taxonomy" id="3750"/>
    <lineage>
        <taxon>Eukaryota</taxon>
        <taxon>Viridiplantae</taxon>
        <taxon>Streptophyta</taxon>
        <taxon>Embryophyta</taxon>
        <taxon>Tracheophyta</taxon>
        <taxon>Spermatophyta</taxon>
        <taxon>Magnoliopsida</taxon>
        <taxon>eudicotyledons</taxon>
        <taxon>Gunneridae</taxon>
        <taxon>Pentapetalae</taxon>
        <taxon>rosids</taxon>
        <taxon>fabids</taxon>
        <taxon>Rosales</taxon>
        <taxon>Rosaceae</taxon>
        <taxon>Amygdaloideae</taxon>
        <taxon>Maleae</taxon>
        <taxon>Malus</taxon>
    </lineage>
</organism>
<comment type="caution">
    <text evidence="1">The sequence shown here is derived from an EMBL/GenBank/DDBJ whole genome shotgun (WGS) entry which is preliminary data.</text>
</comment>
<evidence type="ECO:0000313" key="1">
    <source>
        <dbReference type="EMBL" id="RXI05170.1"/>
    </source>
</evidence>
<dbReference type="AlphaFoldDB" id="A0A498KA26"/>
<evidence type="ECO:0000313" key="2">
    <source>
        <dbReference type="Proteomes" id="UP000290289"/>
    </source>
</evidence>
<protein>
    <recommendedName>
        <fullName evidence="3">Reverse transcriptase domain-containing protein</fullName>
    </recommendedName>
</protein>
<proteinExistence type="predicted"/>
<gene>
    <name evidence="1" type="ORF">DVH24_006427</name>
</gene>
<reference evidence="1 2" key="1">
    <citation type="submission" date="2018-10" db="EMBL/GenBank/DDBJ databases">
        <title>A high-quality apple genome assembly.</title>
        <authorList>
            <person name="Hu J."/>
        </authorList>
    </citation>
    <scope>NUCLEOTIDE SEQUENCE [LARGE SCALE GENOMIC DNA]</scope>
    <source>
        <strain evidence="2">cv. HFTH1</strain>
        <tissue evidence="1">Young leaf</tissue>
    </source>
</reference>
<dbReference type="EMBL" id="RDQH01000328">
    <property type="protein sequence ID" value="RXI05170.1"/>
    <property type="molecule type" value="Genomic_DNA"/>
</dbReference>
<evidence type="ECO:0008006" key="3">
    <source>
        <dbReference type="Google" id="ProtNLM"/>
    </source>
</evidence>
<sequence>MKLMKLRSNYLDIVVVSISIPKSHFSLLTSPFGFKISNLAFVDDCLLFAKTSTKGARNILGILDMFAKVCGQQINFHKSSLYLSQGFEMKS</sequence>
<name>A0A498KA26_MALDO</name>
<dbReference type="Proteomes" id="UP000290289">
    <property type="component" value="Chromosome 2"/>
</dbReference>
<accession>A0A498KA26</accession>
<keyword evidence="2" id="KW-1185">Reference proteome</keyword>